<organism evidence="1 2">
    <name type="scientific">Caballeronia udeis</name>
    <dbReference type="NCBI Taxonomy" id="1232866"/>
    <lineage>
        <taxon>Bacteria</taxon>
        <taxon>Pseudomonadati</taxon>
        <taxon>Pseudomonadota</taxon>
        <taxon>Betaproteobacteria</taxon>
        <taxon>Burkholderiales</taxon>
        <taxon>Burkholderiaceae</taxon>
        <taxon>Caballeronia</taxon>
    </lineage>
</organism>
<proteinExistence type="predicted"/>
<evidence type="ECO:0000313" key="2">
    <source>
        <dbReference type="Proteomes" id="UP001620514"/>
    </source>
</evidence>
<sequence>MDPAIGFFSSFNARHLDAEQVAKSFVPSKKFNGLLAVQNSLLVGARGSGKTHMLKMLQPKALNAWDHAEAEAIREKIPYWGIFVPADEAWRQQIEFAAADLAGDVQERFRLAVFSTHVERSLIDCFLQLTHDRPSQDRGFAKVNLDSNVESEICRTIAQSWKLKPRIHSLQGLRQALVDRAADLYESAELPFGLDELLDNCQTQCIQAVLRAVNAFDSAIGRFEGRWCLMFDELEIAPPEVQKLLFRSLRSTDQRLLFKLALSPSTEASSVLNDVLGPSSGNDFEEISLYTDPKESAAFCQSLWEHLSRGTTAEHLPPTAVLRHSAFHEPDSSKPYGKGGRWQEASTRLALKDPSYVSFLKQYDLDPNRLELASPALKNSVVRKIGPVVGFRDFMLKADPATSVSGRSNIRNDKSRPSRLYSGWEVLCLVTEGNPRWFTGIARSLLIHRQGSASGRELSVEQQYEVFLSAARKFMSYVATIPSAAPSVTDGGEGGLKTLVDRLVDAFRTEVLAGDFVLDPVLSFQVDKGISEDTKQAIFDGLYAGAFIPVGDVDRQFAFSRNLEGQRLRLTYLISPLMFLPLRTGKDRKLSTLLRPGAQRLGLRKHGIRRNIRLHPDLKQVSLFNE</sequence>
<name>A0ABW8MTQ4_9BURK</name>
<keyword evidence="2" id="KW-1185">Reference proteome</keyword>
<dbReference type="Pfam" id="PF24389">
    <property type="entry name" value="ORC-CDC6-like"/>
    <property type="match status" value="1"/>
</dbReference>
<dbReference type="RefSeq" id="WP_404610952.1">
    <property type="nucleotide sequence ID" value="NZ_JBIYDN010000023.1"/>
</dbReference>
<protein>
    <recommendedName>
        <fullName evidence="3">ATP-binding protein</fullName>
    </recommendedName>
</protein>
<evidence type="ECO:0008006" key="3">
    <source>
        <dbReference type="Google" id="ProtNLM"/>
    </source>
</evidence>
<reference evidence="1 2" key="1">
    <citation type="submission" date="2024-11" db="EMBL/GenBank/DDBJ databases">
        <title>Using genomics to understand microbial adaptation to soil warming.</title>
        <authorList>
            <person name="Deangelis K.M. PhD."/>
        </authorList>
    </citation>
    <scope>NUCLEOTIDE SEQUENCE [LARGE SCALE GENOMIC DNA]</scope>
    <source>
        <strain evidence="1 2">GAS97</strain>
    </source>
</reference>
<evidence type="ECO:0000313" key="1">
    <source>
        <dbReference type="EMBL" id="MFK4446005.1"/>
    </source>
</evidence>
<dbReference type="InterPro" id="IPR056955">
    <property type="entry name" value="ORC-CDC6-like"/>
</dbReference>
<accession>A0ABW8MTQ4</accession>
<dbReference type="EMBL" id="JBIYDN010000023">
    <property type="protein sequence ID" value="MFK4446005.1"/>
    <property type="molecule type" value="Genomic_DNA"/>
</dbReference>
<comment type="caution">
    <text evidence="1">The sequence shown here is derived from an EMBL/GenBank/DDBJ whole genome shotgun (WGS) entry which is preliminary data.</text>
</comment>
<gene>
    <name evidence="1" type="ORF">ABH943_006037</name>
</gene>
<dbReference type="Proteomes" id="UP001620514">
    <property type="component" value="Unassembled WGS sequence"/>
</dbReference>